<dbReference type="AlphaFoldDB" id="A0A5M3M7V7"/>
<keyword evidence="2" id="KW-0521">NADP</keyword>
<dbReference type="RefSeq" id="XP_007774834.1">
    <property type="nucleotide sequence ID" value="XM_007776644.1"/>
</dbReference>
<dbReference type="GO" id="GO:0050664">
    <property type="term" value="F:oxidoreductase activity, acting on NAD(P)H, oxygen as acceptor"/>
    <property type="evidence" value="ECO:0007669"/>
    <property type="project" value="TreeGrafter"/>
</dbReference>
<dbReference type="PRINTS" id="PR00081">
    <property type="entry name" value="GDHRDH"/>
</dbReference>
<dbReference type="OrthoDB" id="1669814at2759"/>
<dbReference type="KEGG" id="cput:CONPUDRAFT_169715"/>
<dbReference type="EMBL" id="JH711590">
    <property type="protein sequence ID" value="EIW74751.1"/>
    <property type="molecule type" value="Genomic_DNA"/>
</dbReference>
<comment type="similarity">
    <text evidence="1">Belongs to the short-chain dehydrogenases/reductases (SDR) family.</text>
</comment>
<accession>A0A5M3M7V7</accession>
<gene>
    <name evidence="4" type="ORF">CONPUDRAFT_169715</name>
</gene>
<comment type="caution">
    <text evidence="4">The sequence shown here is derived from an EMBL/GenBank/DDBJ whole genome shotgun (WGS) entry which is preliminary data.</text>
</comment>
<protein>
    <submittedName>
        <fullName evidence="4">NAD(P)-binding protein</fullName>
    </submittedName>
</protein>
<dbReference type="GeneID" id="19206313"/>
<dbReference type="Proteomes" id="UP000053558">
    <property type="component" value="Unassembled WGS sequence"/>
</dbReference>
<evidence type="ECO:0000256" key="3">
    <source>
        <dbReference type="ARBA" id="ARBA00023002"/>
    </source>
</evidence>
<organism evidence="4 5">
    <name type="scientific">Coniophora puteana (strain RWD-64-598)</name>
    <name type="common">Brown rot fungus</name>
    <dbReference type="NCBI Taxonomy" id="741705"/>
    <lineage>
        <taxon>Eukaryota</taxon>
        <taxon>Fungi</taxon>
        <taxon>Dikarya</taxon>
        <taxon>Basidiomycota</taxon>
        <taxon>Agaricomycotina</taxon>
        <taxon>Agaricomycetes</taxon>
        <taxon>Agaricomycetidae</taxon>
        <taxon>Boletales</taxon>
        <taxon>Coniophorineae</taxon>
        <taxon>Coniophoraceae</taxon>
        <taxon>Coniophora</taxon>
    </lineage>
</organism>
<keyword evidence="3" id="KW-0560">Oxidoreductase</keyword>
<evidence type="ECO:0000256" key="2">
    <source>
        <dbReference type="ARBA" id="ARBA00022857"/>
    </source>
</evidence>
<dbReference type="InterPro" id="IPR036291">
    <property type="entry name" value="NAD(P)-bd_dom_sf"/>
</dbReference>
<evidence type="ECO:0000256" key="1">
    <source>
        <dbReference type="ARBA" id="ARBA00006484"/>
    </source>
</evidence>
<reference evidence="5" key="1">
    <citation type="journal article" date="2012" name="Science">
        <title>The Paleozoic origin of enzymatic lignin decomposition reconstructed from 31 fungal genomes.</title>
        <authorList>
            <person name="Floudas D."/>
            <person name="Binder M."/>
            <person name="Riley R."/>
            <person name="Barry K."/>
            <person name="Blanchette R.A."/>
            <person name="Henrissat B."/>
            <person name="Martinez A.T."/>
            <person name="Otillar R."/>
            <person name="Spatafora J.W."/>
            <person name="Yadav J.S."/>
            <person name="Aerts A."/>
            <person name="Benoit I."/>
            <person name="Boyd A."/>
            <person name="Carlson A."/>
            <person name="Copeland A."/>
            <person name="Coutinho P.M."/>
            <person name="de Vries R.P."/>
            <person name="Ferreira P."/>
            <person name="Findley K."/>
            <person name="Foster B."/>
            <person name="Gaskell J."/>
            <person name="Glotzer D."/>
            <person name="Gorecki P."/>
            <person name="Heitman J."/>
            <person name="Hesse C."/>
            <person name="Hori C."/>
            <person name="Igarashi K."/>
            <person name="Jurgens J.A."/>
            <person name="Kallen N."/>
            <person name="Kersten P."/>
            <person name="Kohler A."/>
            <person name="Kuees U."/>
            <person name="Kumar T.K.A."/>
            <person name="Kuo A."/>
            <person name="LaButti K."/>
            <person name="Larrondo L.F."/>
            <person name="Lindquist E."/>
            <person name="Ling A."/>
            <person name="Lombard V."/>
            <person name="Lucas S."/>
            <person name="Lundell T."/>
            <person name="Martin R."/>
            <person name="McLaughlin D.J."/>
            <person name="Morgenstern I."/>
            <person name="Morin E."/>
            <person name="Murat C."/>
            <person name="Nagy L.G."/>
            <person name="Nolan M."/>
            <person name="Ohm R.A."/>
            <person name="Patyshakuliyeva A."/>
            <person name="Rokas A."/>
            <person name="Ruiz-Duenas F.J."/>
            <person name="Sabat G."/>
            <person name="Salamov A."/>
            <person name="Samejima M."/>
            <person name="Schmutz J."/>
            <person name="Slot J.C."/>
            <person name="St John F."/>
            <person name="Stenlid J."/>
            <person name="Sun H."/>
            <person name="Sun S."/>
            <person name="Syed K."/>
            <person name="Tsang A."/>
            <person name="Wiebenga A."/>
            <person name="Young D."/>
            <person name="Pisabarro A."/>
            <person name="Eastwood D.C."/>
            <person name="Martin F."/>
            <person name="Cullen D."/>
            <person name="Grigoriev I.V."/>
            <person name="Hibbett D.S."/>
        </authorList>
    </citation>
    <scope>NUCLEOTIDE SEQUENCE [LARGE SCALE GENOMIC DNA]</scope>
    <source>
        <strain evidence="5">RWD-64-598 SS2</strain>
    </source>
</reference>
<evidence type="ECO:0000313" key="5">
    <source>
        <dbReference type="Proteomes" id="UP000053558"/>
    </source>
</evidence>
<dbReference type="InterPro" id="IPR002347">
    <property type="entry name" value="SDR_fam"/>
</dbReference>
<dbReference type="GO" id="GO:0016616">
    <property type="term" value="F:oxidoreductase activity, acting on the CH-OH group of donors, NAD or NADP as acceptor"/>
    <property type="evidence" value="ECO:0007669"/>
    <property type="project" value="UniProtKB-ARBA"/>
</dbReference>
<dbReference type="Pfam" id="PF13561">
    <property type="entry name" value="adh_short_C2"/>
    <property type="match status" value="1"/>
</dbReference>
<name>A0A5M3M7V7_CONPW</name>
<keyword evidence="5" id="KW-1185">Reference proteome</keyword>
<dbReference type="Gene3D" id="3.40.50.720">
    <property type="entry name" value="NAD(P)-binding Rossmann-like Domain"/>
    <property type="match status" value="1"/>
</dbReference>
<sequence length="314" mass="34488">MGSDHCTSSFRDASYKILPYCYEEPIGLDAATKAASDPSFKPRPRIFDEFALTDRVSVITGASRGIGLDIALALGEAGSRAVYCIDIPDQPSEDWKISRDYIRKMDNGSRLEYVQADVRNQQEIWDKVEDIANKEGRMDVCVANAGILRFGTYCLDWTAEQFQEASLRDVMDVNTNGALFTAQAAGRQMKRFGQPGSIIMTASISGHIVNKGCEGLPYNTSKSAVLQMTRSMACELGPYNIRVNSISPGYILTKLTSMMLVDEPELVDSWAQSNPMGRIGSPRELRGLVTWLASDASSFCTGSDILITAGHHAW</sequence>
<dbReference type="PANTHER" id="PTHR43008">
    <property type="entry name" value="BENZIL REDUCTASE"/>
    <property type="match status" value="1"/>
</dbReference>
<dbReference type="PANTHER" id="PTHR43008:SF4">
    <property type="entry name" value="CHAIN DEHYDROGENASE, PUTATIVE (AFU_ORTHOLOGUE AFUA_4G08710)-RELATED"/>
    <property type="match status" value="1"/>
</dbReference>
<dbReference type="PRINTS" id="PR00080">
    <property type="entry name" value="SDRFAMILY"/>
</dbReference>
<dbReference type="FunFam" id="3.40.50.720:FF:000084">
    <property type="entry name" value="Short-chain dehydrogenase reductase"/>
    <property type="match status" value="1"/>
</dbReference>
<dbReference type="OMA" id="TEWAIFA"/>
<dbReference type="PROSITE" id="PS00061">
    <property type="entry name" value="ADH_SHORT"/>
    <property type="match status" value="1"/>
</dbReference>
<dbReference type="InterPro" id="IPR020904">
    <property type="entry name" value="Sc_DH/Rdtase_CS"/>
</dbReference>
<proteinExistence type="inferred from homology"/>
<dbReference type="SUPFAM" id="SSF51735">
    <property type="entry name" value="NAD(P)-binding Rossmann-fold domains"/>
    <property type="match status" value="1"/>
</dbReference>
<evidence type="ECO:0000313" key="4">
    <source>
        <dbReference type="EMBL" id="EIW74751.1"/>
    </source>
</evidence>